<comment type="caution">
    <text evidence="1">The sequence shown here is derived from an EMBL/GenBank/DDBJ whole genome shotgun (WGS) entry which is preliminary data.</text>
</comment>
<dbReference type="Proteomes" id="UP001163603">
    <property type="component" value="Chromosome 2"/>
</dbReference>
<name>A0ACC0ZEK9_9ROSI</name>
<dbReference type="EMBL" id="CM047737">
    <property type="protein sequence ID" value="KAJ0048926.1"/>
    <property type="molecule type" value="Genomic_DNA"/>
</dbReference>
<keyword evidence="2" id="KW-1185">Reference proteome</keyword>
<reference evidence="2" key="1">
    <citation type="journal article" date="2023" name="G3 (Bethesda)">
        <title>Genome assembly and association tests identify interacting loci associated with vigor, precocity, and sex in interspecific pistachio rootstocks.</title>
        <authorList>
            <person name="Palmer W."/>
            <person name="Jacygrad E."/>
            <person name="Sagayaradj S."/>
            <person name="Cavanaugh K."/>
            <person name="Han R."/>
            <person name="Bertier L."/>
            <person name="Beede B."/>
            <person name="Kafkas S."/>
            <person name="Golino D."/>
            <person name="Preece J."/>
            <person name="Michelmore R."/>
        </authorList>
    </citation>
    <scope>NUCLEOTIDE SEQUENCE [LARGE SCALE GENOMIC DNA]</scope>
</reference>
<accession>A0ACC0ZEK9</accession>
<evidence type="ECO:0000313" key="2">
    <source>
        <dbReference type="Proteomes" id="UP001163603"/>
    </source>
</evidence>
<protein>
    <submittedName>
        <fullName evidence="1">Uncharacterized protein</fullName>
    </submittedName>
</protein>
<proteinExistence type="predicted"/>
<evidence type="ECO:0000313" key="1">
    <source>
        <dbReference type="EMBL" id="KAJ0048926.1"/>
    </source>
</evidence>
<sequence length="51" mass="5758">MKNVVKCNTWCEFQNPVNHRVFELKLPLKPLGRGHVCLGISVMFSTTIDGV</sequence>
<gene>
    <name evidence="1" type="ORF">Pint_15716</name>
</gene>
<organism evidence="1 2">
    <name type="scientific">Pistacia integerrima</name>
    <dbReference type="NCBI Taxonomy" id="434235"/>
    <lineage>
        <taxon>Eukaryota</taxon>
        <taxon>Viridiplantae</taxon>
        <taxon>Streptophyta</taxon>
        <taxon>Embryophyta</taxon>
        <taxon>Tracheophyta</taxon>
        <taxon>Spermatophyta</taxon>
        <taxon>Magnoliopsida</taxon>
        <taxon>eudicotyledons</taxon>
        <taxon>Gunneridae</taxon>
        <taxon>Pentapetalae</taxon>
        <taxon>rosids</taxon>
        <taxon>malvids</taxon>
        <taxon>Sapindales</taxon>
        <taxon>Anacardiaceae</taxon>
        <taxon>Pistacia</taxon>
    </lineage>
</organism>